<accession>B9RA72</accession>
<feature type="region of interest" description="Disordered" evidence="1">
    <location>
        <begin position="76"/>
        <end position="96"/>
    </location>
</feature>
<gene>
    <name evidence="2" type="ORF">RCOM_1503900</name>
</gene>
<feature type="compositionally biased region" description="Low complexity" evidence="1">
    <location>
        <begin position="81"/>
        <end position="96"/>
    </location>
</feature>
<organism evidence="2 3">
    <name type="scientific">Ricinus communis</name>
    <name type="common">Castor bean</name>
    <dbReference type="NCBI Taxonomy" id="3988"/>
    <lineage>
        <taxon>Eukaryota</taxon>
        <taxon>Viridiplantae</taxon>
        <taxon>Streptophyta</taxon>
        <taxon>Embryophyta</taxon>
        <taxon>Tracheophyta</taxon>
        <taxon>Spermatophyta</taxon>
        <taxon>Magnoliopsida</taxon>
        <taxon>eudicotyledons</taxon>
        <taxon>Gunneridae</taxon>
        <taxon>Pentapetalae</taxon>
        <taxon>rosids</taxon>
        <taxon>fabids</taxon>
        <taxon>Malpighiales</taxon>
        <taxon>Euphorbiaceae</taxon>
        <taxon>Acalyphoideae</taxon>
        <taxon>Acalypheae</taxon>
        <taxon>Ricinus</taxon>
    </lineage>
</organism>
<reference evidence="3" key="1">
    <citation type="journal article" date="2010" name="Nat. Biotechnol.">
        <title>Draft genome sequence of the oilseed species Ricinus communis.</title>
        <authorList>
            <person name="Chan A.P."/>
            <person name="Crabtree J."/>
            <person name="Zhao Q."/>
            <person name="Lorenzi H."/>
            <person name="Orvis J."/>
            <person name="Puiu D."/>
            <person name="Melake-Berhan A."/>
            <person name="Jones K.M."/>
            <person name="Redman J."/>
            <person name="Chen G."/>
            <person name="Cahoon E.B."/>
            <person name="Gedil M."/>
            <person name="Stanke M."/>
            <person name="Haas B.J."/>
            <person name="Wortman J.R."/>
            <person name="Fraser-Liggett C.M."/>
            <person name="Ravel J."/>
            <person name="Rabinowicz P.D."/>
        </authorList>
    </citation>
    <scope>NUCLEOTIDE SEQUENCE [LARGE SCALE GENOMIC DNA]</scope>
    <source>
        <strain evidence="3">cv. Hale</strain>
    </source>
</reference>
<protein>
    <submittedName>
        <fullName evidence="2">Uncharacterized protein</fullName>
    </submittedName>
</protein>
<dbReference type="EMBL" id="EQ973773">
    <property type="protein sequence ID" value="EEF51699.1"/>
    <property type="molecule type" value="Genomic_DNA"/>
</dbReference>
<evidence type="ECO:0000256" key="1">
    <source>
        <dbReference type="SAM" id="MobiDB-lite"/>
    </source>
</evidence>
<sequence>MLTLCDILTAARIEIPGGRIDHYWVLQPIRTQFPCKLAMHLLQDAFEVLRDQRKGVEFDLKRITSWEKYKSFDLQPSSCQSSLNKESASSSQSSSA</sequence>
<evidence type="ECO:0000313" key="3">
    <source>
        <dbReference type="Proteomes" id="UP000008311"/>
    </source>
</evidence>
<keyword evidence="3" id="KW-1185">Reference proteome</keyword>
<dbReference type="Proteomes" id="UP000008311">
    <property type="component" value="Unassembled WGS sequence"/>
</dbReference>
<proteinExistence type="predicted"/>
<dbReference type="AlphaFoldDB" id="B9RA72"/>
<evidence type="ECO:0000313" key="2">
    <source>
        <dbReference type="EMBL" id="EEF51699.1"/>
    </source>
</evidence>
<name>B9RA72_RICCO</name>
<dbReference type="InParanoid" id="B9RA72"/>